<accession>A0A392STA1</accession>
<protein>
    <submittedName>
        <fullName evidence="1">DUF4283 domain protein</fullName>
    </submittedName>
</protein>
<evidence type="ECO:0000313" key="1">
    <source>
        <dbReference type="EMBL" id="MCI51285.1"/>
    </source>
</evidence>
<proteinExistence type="predicted"/>
<dbReference type="EMBL" id="LXQA010429695">
    <property type="protein sequence ID" value="MCI51285.1"/>
    <property type="molecule type" value="Genomic_DNA"/>
</dbReference>
<reference evidence="1 2" key="1">
    <citation type="journal article" date="2018" name="Front. Plant Sci.">
        <title>Red Clover (Trifolium pratense) and Zigzag Clover (T. medium) - A Picture of Genomic Similarities and Differences.</title>
        <authorList>
            <person name="Dluhosova J."/>
            <person name="Istvanek J."/>
            <person name="Nedelnik J."/>
            <person name="Repkova J."/>
        </authorList>
    </citation>
    <scope>NUCLEOTIDE SEQUENCE [LARGE SCALE GENOMIC DNA]</scope>
    <source>
        <strain evidence="2">cv. 10/8</strain>
        <tissue evidence="1">Leaf</tissue>
    </source>
</reference>
<keyword evidence="2" id="KW-1185">Reference proteome</keyword>
<name>A0A392STA1_9FABA</name>
<sequence length="64" mass="7198">MGGGLVLLFRNSGEDVGEPACKKDWWGELLTDLKTWSPNQVCSKREIWVSMYGVPLHAWGEATF</sequence>
<organism evidence="1 2">
    <name type="scientific">Trifolium medium</name>
    <dbReference type="NCBI Taxonomy" id="97028"/>
    <lineage>
        <taxon>Eukaryota</taxon>
        <taxon>Viridiplantae</taxon>
        <taxon>Streptophyta</taxon>
        <taxon>Embryophyta</taxon>
        <taxon>Tracheophyta</taxon>
        <taxon>Spermatophyta</taxon>
        <taxon>Magnoliopsida</taxon>
        <taxon>eudicotyledons</taxon>
        <taxon>Gunneridae</taxon>
        <taxon>Pentapetalae</taxon>
        <taxon>rosids</taxon>
        <taxon>fabids</taxon>
        <taxon>Fabales</taxon>
        <taxon>Fabaceae</taxon>
        <taxon>Papilionoideae</taxon>
        <taxon>50 kb inversion clade</taxon>
        <taxon>NPAAA clade</taxon>
        <taxon>Hologalegina</taxon>
        <taxon>IRL clade</taxon>
        <taxon>Trifolieae</taxon>
        <taxon>Trifolium</taxon>
    </lineage>
</organism>
<comment type="caution">
    <text evidence="1">The sequence shown here is derived from an EMBL/GenBank/DDBJ whole genome shotgun (WGS) entry which is preliminary data.</text>
</comment>
<evidence type="ECO:0000313" key="2">
    <source>
        <dbReference type="Proteomes" id="UP000265520"/>
    </source>
</evidence>
<feature type="non-terminal residue" evidence="1">
    <location>
        <position position="64"/>
    </location>
</feature>
<dbReference type="Proteomes" id="UP000265520">
    <property type="component" value="Unassembled WGS sequence"/>
</dbReference>
<dbReference type="AlphaFoldDB" id="A0A392STA1"/>